<dbReference type="SUPFAM" id="SSF46785">
    <property type="entry name" value="Winged helix' DNA-binding domain"/>
    <property type="match status" value="1"/>
</dbReference>
<dbReference type="PROSITE" id="PS50944">
    <property type="entry name" value="HTH_DTXR"/>
    <property type="match status" value="1"/>
</dbReference>
<dbReference type="Pfam" id="PF02742">
    <property type="entry name" value="Fe_dep_repr_C"/>
    <property type="match status" value="1"/>
</dbReference>
<dbReference type="SUPFAM" id="SSF47979">
    <property type="entry name" value="Iron-dependent repressor protein, dimerization domain"/>
    <property type="match status" value="1"/>
</dbReference>
<evidence type="ECO:0000256" key="4">
    <source>
        <dbReference type="ARBA" id="ARBA00023163"/>
    </source>
</evidence>
<evidence type="ECO:0000256" key="2">
    <source>
        <dbReference type="ARBA" id="ARBA00023015"/>
    </source>
</evidence>
<dbReference type="GO" id="GO:0046914">
    <property type="term" value="F:transition metal ion binding"/>
    <property type="evidence" value="ECO:0007669"/>
    <property type="project" value="InterPro"/>
</dbReference>
<keyword evidence="4" id="KW-0804">Transcription</keyword>
<gene>
    <name evidence="6" type="ORF">H9865_03680</name>
</gene>
<accession>A0A9D2ACY7</accession>
<dbReference type="InterPro" id="IPR022687">
    <property type="entry name" value="HTH_DTXR"/>
</dbReference>
<dbReference type="GO" id="GO:0046983">
    <property type="term" value="F:protein dimerization activity"/>
    <property type="evidence" value="ECO:0007669"/>
    <property type="project" value="InterPro"/>
</dbReference>
<sequence>MRVHESSEDYLETILMLKERKGYVRSVDVANELAFTKASVSVAMKKLRENGYVQMEADGNLVLTEAGLAIARRVYDRHRLLTEFFVRLGVDPEVAAQDACRVEHDLSEQTFSKLVEHAQKKFEKDG</sequence>
<dbReference type="InterPro" id="IPR022689">
    <property type="entry name" value="Iron_dep_repressor"/>
</dbReference>
<dbReference type="InterPro" id="IPR036421">
    <property type="entry name" value="Fe_dep_repressor_sf"/>
</dbReference>
<keyword evidence="2" id="KW-0805">Transcription regulation</keyword>
<name>A0A9D2ACY7_9FIRM</name>
<proteinExistence type="inferred from homology"/>
<dbReference type="InterPro" id="IPR036388">
    <property type="entry name" value="WH-like_DNA-bd_sf"/>
</dbReference>
<evidence type="ECO:0000259" key="5">
    <source>
        <dbReference type="PROSITE" id="PS50944"/>
    </source>
</evidence>
<keyword evidence="3" id="KW-0238">DNA-binding</keyword>
<reference evidence="6" key="1">
    <citation type="journal article" date="2021" name="PeerJ">
        <title>Extensive microbial diversity within the chicken gut microbiome revealed by metagenomics and culture.</title>
        <authorList>
            <person name="Gilroy R."/>
            <person name="Ravi A."/>
            <person name="Getino M."/>
            <person name="Pursley I."/>
            <person name="Horton D.L."/>
            <person name="Alikhan N.F."/>
            <person name="Baker D."/>
            <person name="Gharbi K."/>
            <person name="Hall N."/>
            <person name="Watson M."/>
            <person name="Adriaenssens E.M."/>
            <person name="Foster-Nyarko E."/>
            <person name="Jarju S."/>
            <person name="Secka A."/>
            <person name="Antonio M."/>
            <person name="Oren A."/>
            <person name="Chaudhuri R.R."/>
            <person name="La Ragione R."/>
            <person name="Hildebrand F."/>
            <person name="Pallen M.J."/>
        </authorList>
    </citation>
    <scope>NUCLEOTIDE SEQUENCE</scope>
    <source>
        <strain evidence="6">2239</strain>
    </source>
</reference>
<reference evidence="6" key="2">
    <citation type="submission" date="2021-04" db="EMBL/GenBank/DDBJ databases">
        <authorList>
            <person name="Gilroy R."/>
        </authorList>
    </citation>
    <scope>NUCLEOTIDE SEQUENCE</scope>
    <source>
        <strain evidence="6">2239</strain>
    </source>
</reference>
<dbReference type="InterPro" id="IPR001367">
    <property type="entry name" value="Fe_dep_repressor"/>
</dbReference>
<dbReference type="InterPro" id="IPR050536">
    <property type="entry name" value="DtxR_MntR_Metal-Reg"/>
</dbReference>
<evidence type="ECO:0000313" key="6">
    <source>
        <dbReference type="EMBL" id="HIX05198.1"/>
    </source>
</evidence>
<comment type="caution">
    <text evidence="6">The sequence shown here is derived from an EMBL/GenBank/DDBJ whole genome shotgun (WGS) entry which is preliminary data.</text>
</comment>
<dbReference type="GO" id="GO:0003700">
    <property type="term" value="F:DNA-binding transcription factor activity"/>
    <property type="evidence" value="ECO:0007669"/>
    <property type="project" value="InterPro"/>
</dbReference>
<organism evidence="6 7">
    <name type="scientific">Candidatus Allofournierella pullicola</name>
    <dbReference type="NCBI Taxonomy" id="2838596"/>
    <lineage>
        <taxon>Bacteria</taxon>
        <taxon>Bacillati</taxon>
        <taxon>Bacillota</taxon>
        <taxon>Clostridia</taxon>
        <taxon>Eubacteriales</taxon>
        <taxon>Oscillospiraceae</taxon>
        <taxon>Allofournierella</taxon>
    </lineage>
</organism>
<dbReference type="Proteomes" id="UP000824193">
    <property type="component" value="Unassembled WGS sequence"/>
</dbReference>
<dbReference type="PANTHER" id="PTHR33238:SF7">
    <property type="entry name" value="IRON-DEPENDENT TRANSCRIPTIONAL REGULATOR"/>
    <property type="match status" value="1"/>
</dbReference>
<dbReference type="GO" id="GO:0003677">
    <property type="term" value="F:DNA binding"/>
    <property type="evidence" value="ECO:0007669"/>
    <property type="project" value="UniProtKB-KW"/>
</dbReference>
<dbReference type="SMART" id="SM00529">
    <property type="entry name" value="HTH_DTXR"/>
    <property type="match status" value="1"/>
</dbReference>
<feature type="domain" description="HTH dtxR-type" evidence="5">
    <location>
        <begin position="1"/>
        <end position="64"/>
    </location>
</feature>
<dbReference type="AlphaFoldDB" id="A0A9D2ACY7"/>
<protein>
    <submittedName>
        <fullName evidence="6">Metal-dependent transcriptional regulator</fullName>
    </submittedName>
</protein>
<comment type="similarity">
    <text evidence="1">Belongs to the DtxR/MntR family.</text>
</comment>
<evidence type="ECO:0000256" key="1">
    <source>
        <dbReference type="ARBA" id="ARBA00007871"/>
    </source>
</evidence>
<evidence type="ECO:0000313" key="7">
    <source>
        <dbReference type="Proteomes" id="UP000824193"/>
    </source>
</evidence>
<dbReference type="InterPro" id="IPR036390">
    <property type="entry name" value="WH_DNA-bd_sf"/>
</dbReference>
<dbReference type="Gene3D" id="1.10.10.10">
    <property type="entry name" value="Winged helix-like DNA-binding domain superfamily/Winged helix DNA-binding domain"/>
    <property type="match status" value="1"/>
</dbReference>
<dbReference type="PANTHER" id="PTHR33238">
    <property type="entry name" value="IRON (METAL) DEPENDENT REPRESSOR, DTXR FAMILY"/>
    <property type="match status" value="1"/>
</dbReference>
<evidence type="ECO:0000256" key="3">
    <source>
        <dbReference type="ARBA" id="ARBA00023125"/>
    </source>
</evidence>
<dbReference type="EMBL" id="DXFW01000011">
    <property type="protein sequence ID" value="HIX05198.1"/>
    <property type="molecule type" value="Genomic_DNA"/>
</dbReference>
<dbReference type="Gene3D" id="1.10.60.10">
    <property type="entry name" value="Iron dependent repressor, metal binding and dimerisation domain"/>
    <property type="match status" value="1"/>
</dbReference>
<dbReference type="Pfam" id="PF01325">
    <property type="entry name" value="Fe_dep_repress"/>
    <property type="match status" value="1"/>
</dbReference>